<dbReference type="PROSITE" id="PS51257">
    <property type="entry name" value="PROKAR_LIPOPROTEIN"/>
    <property type="match status" value="1"/>
</dbReference>
<accession>A0ABY5V1D1</accession>
<feature type="transmembrane region" description="Helical" evidence="1">
    <location>
        <begin position="129"/>
        <end position="149"/>
    </location>
</feature>
<organism evidence="2 3">
    <name type="scientific">Alistipes ihumii AP11</name>
    <dbReference type="NCBI Taxonomy" id="1211813"/>
    <lineage>
        <taxon>Bacteria</taxon>
        <taxon>Pseudomonadati</taxon>
        <taxon>Bacteroidota</taxon>
        <taxon>Bacteroidia</taxon>
        <taxon>Bacteroidales</taxon>
        <taxon>Rikenellaceae</taxon>
        <taxon>Alistipes</taxon>
    </lineage>
</organism>
<proteinExistence type="predicted"/>
<gene>
    <name evidence="2" type="ORF">NQ491_04405</name>
</gene>
<evidence type="ECO:0000256" key="1">
    <source>
        <dbReference type="SAM" id="Phobius"/>
    </source>
</evidence>
<dbReference type="Proteomes" id="UP001059295">
    <property type="component" value="Chromosome"/>
</dbReference>
<keyword evidence="1" id="KW-0472">Membrane</keyword>
<protein>
    <submittedName>
        <fullName evidence="2">Uncharacterized protein</fullName>
    </submittedName>
</protein>
<reference evidence="2" key="1">
    <citation type="journal article" date="2022" name="Cell">
        <title>Design, construction, and in vivo augmentation of a complex gut microbiome.</title>
        <authorList>
            <person name="Cheng A.G."/>
            <person name="Ho P.Y."/>
            <person name="Aranda-Diaz A."/>
            <person name="Jain S."/>
            <person name="Yu F.B."/>
            <person name="Meng X."/>
            <person name="Wang M."/>
            <person name="Iakiviak M."/>
            <person name="Nagashima K."/>
            <person name="Zhao A."/>
            <person name="Murugkar P."/>
            <person name="Patil A."/>
            <person name="Atabakhsh K."/>
            <person name="Weakley A."/>
            <person name="Yan J."/>
            <person name="Brumbaugh A.R."/>
            <person name="Higginbottom S."/>
            <person name="Dimas A."/>
            <person name="Shiver A.L."/>
            <person name="Deutschbauer A."/>
            <person name="Neff N."/>
            <person name="Sonnenburg J.L."/>
            <person name="Huang K.C."/>
            <person name="Fischbach M.A."/>
        </authorList>
    </citation>
    <scope>NUCLEOTIDE SEQUENCE</scope>
    <source>
        <strain evidence="2">AP11</strain>
    </source>
</reference>
<dbReference type="RefSeq" id="WP_019246378.1">
    <property type="nucleotide sequence ID" value="NZ_CAPH01000015.1"/>
</dbReference>
<dbReference type="EMBL" id="CP102294">
    <property type="protein sequence ID" value="UWN58025.1"/>
    <property type="molecule type" value="Genomic_DNA"/>
</dbReference>
<name>A0ABY5V1D1_9BACT</name>
<keyword evidence="1" id="KW-1133">Transmembrane helix</keyword>
<dbReference type="GeneID" id="82890949"/>
<keyword evidence="1" id="KW-0812">Transmembrane</keyword>
<evidence type="ECO:0000313" key="3">
    <source>
        <dbReference type="Proteomes" id="UP001059295"/>
    </source>
</evidence>
<evidence type="ECO:0000313" key="2">
    <source>
        <dbReference type="EMBL" id="UWN58025.1"/>
    </source>
</evidence>
<sequence length="161" mass="18677">MKRLQIIVFFIILLAVVGCCPTRHLTSSTQDSVRVETVVRTEYIPDTVFVEVPIESERQTVRDTTSHLETSYAVSDARITPDGALFHSLANKPQKKPVPTEKEVVYRDSLVYRDKIVEKAVPVERELTWWQQTQMRGFWIVLAIIVVVYRKKIFAVVRRFI</sequence>
<keyword evidence="3" id="KW-1185">Reference proteome</keyword>